<dbReference type="Gene3D" id="1.10.150.240">
    <property type="entry name" value="Putative phosphatase, domain 2"/>
    <property type="match status" value="1"/>
</dbReference>
<dbReference type="PANTHER" id="PTHR43611:SF3">
    <property type="entry name" value="FLAVIN MONONUCLEOTIDE HYDROLASE 1, CHLOROPLATIC"/>
    <property type="match status" value="1"/>
</dbReference>
<dbReference type="Proteomes" id="UP001597601">
    <property type="component" value="Unassembled WGS sequence"/>
</dbReference>
<evidence type="ECO:0000313" key="1">
    <source>
        <dbReference type="EMBL" id="MFD2865525.1"/>
    </source>
</evidence>
<name>A0ABW5XP25_9SPHI</name>
<dbReference type="GO" id="GO:0016787">
    <property type="term" value="F:hydrolase activity"/>
    <property type="evidence" value="ECO:0007669"/>
    <property type="project" value="UniProtKB-KW"/>
</dbReference>
<reference evidence="2" key="1">
    <citation type="journal article" date="2019" name="Int. J. Syst. Evol. Microbiol.">
        <title>The Global Catalogue of Microorganisms (GCM) 10K type strain sequencing project: providing services to taxonomists for standard genome sequencing and annotation.</title>
        <authorList>
            <consortium name="The Broad Institute Genomics Platform"/>
            <consortium name="The Broad Institute Genome Sequencing Center for Infectious Disease"/>
            <person name="Wu L."/>
            <person name="Ma J."/>
        </authorList>
    </citation>
    <scope>NUCLEOTIDE SEQUENCE [LARGE SCALE GENOMIC DNA]</scope>
    <source>
        <strain evidence="2">KCTC 52232</strain>
    </source>
</reference>
<dbReference type="Gene3D" id="3.40.50.1000">
    <property type="entry name" value="HAD superfamily/HAD-like"/>
    <property type="match status" value="1"/>
</dbReference>
<keyword evidence="1" id="KW-0378">Hydrolase</keyword>
<dbReference type="PANTHER" id="PTHR43611">
    <property type="entry name" value="ALPHA-D-GLUCOSE 1-PHOSPHATE PHOSPHATASE"/>
    <property type="match status" value="1"/>
</dbReference>
<proteinExistence type="predicted"/>
<dbReference type="InterPro" id="IPR023198">
    <property type="entry name" value="PGP-like_dom2"/>
</dbReference>
<dbReference type="InterPro" id="IPR023214">
    <property type="entry name" value="HAD_sf"/>
</dbReference>
<dbReference type="NCBIfam" id="TIGR01509">
    <property type="entry name" value="HAD-SF-IA-v3"/>
    <property type="match status" value="1"/>
</dbReference>
<evidence type="ECO:0000313" key="2">
    <source>
        <dbReference type="Proteomes" id="UP001597601"/>
    </source>
</evidence>
<dbReference type="EMBL" id="JBHUON010000014">
    <property type="protein sequence ID" value="MFD2865525.1"/>
    <property type="molecule type" value="Genomic_DNA"/>
</dbReference>
<sequence>MSTEDEEQEKGIRKPTSGFEITTLFLDIGGVLLTDGWNRESRQKAARHFGLDHMDMEDRHHLMFETYELDKIKTDEYLQRMVFYKERSFTPDEFKTFMFSQSKALPEMIAFIVALKKQYGLKIIVVSNEGRYLNERRIKEFGLFEFVDFFVSSCFAHLRKPDADIFKLALDGSQVAPQCIIYIDDQPMFVRIAQDLGINGIHHTNFNSTVLKLKTFGLVLTGKN</sequence>
<keyword evidence="2" id="KW-1185">Reference proteome</keyword>
<dbReference type="Pfam" id="PF00702">
    <property type="entry name" value="Hydrolase"/>
    <property type="match status" value="1"/>
</dbReference>
<organism evidence="1 2">
    <name type="scientific">Mucilaginibacter antarcticus</name>
    <dbReference type="NCBI Taxonomy" id="1855725"/>
    <lineage>
        <taxon>Bacteria</taxon>
        <taxon>Pseudomonadati</taxon>
        <taxon>Bacteroidota</taxon>
        <taxon>Sphingobacteriia</taxon>
        <taxon>Sphingobacteriales</taxon>
        <taxon>Sphingobacteriaceae</taxon>
        <taxon>Mucilaginibacter</taxon>
    </lineage>
</organism>
<gene>
    <name evidence="1" type="ORF">ACFSYC_12565</name>
</gene>
<comment type="caution">
    <text evidence="1">The sequence shown here is derived from an EMBL/GenBank/DDBJ whole genome shotgun (WGS) entry which is preliminary data.</text>
</comment>
<dbReference type="SFLD" id="SFLDS00003">
    <property type="entry name" value="Haloacid_Dehalogenase"/>
    <property type="match status" value="1"/>
</dbReference>
<dbReference type="SUPFAM" id="SSF56784">
    <property type="entry name" value="HAD-like"/>
    <property type="match status" value="1"/>
</dbReference>
<dbReference type="PRINTS" id="PR00413">
    <property type="entry name" value="HADHALOGNASE"/>
</dbReference>
<accession>A0ABW5XP25</accession>
<dbReference type="RefSeq" id="WP_377127992.1">
    <property type="nucleotide sequence ID" value="NZ_JBHUHN010000001.1"/>
</dbReference>
<dbReference type="SFLD" id="SFLDG01129">
    <property type="entry name" value="C1.5:_HAD__Beta-PGM__Phosphata"/>
    <property type="match status" value="1"/>
</dbReference>
<dbReference type="InterPro" id="IPR006439">
    <property type="entry name" value="HAD-SF_hydro_IA"/>
</dbReference>
<dbReference type="InterPro" id="IPR036412">
    <property type="entry name" value="HAD-like_sf"/>
</dbReference>
<protein>
    <submittedName>
        <fullName evidence="1">HAD-IA family hydrolase</fullName>
    </submittedName>
</protein>